<evidence type="ECO:0000313" key="6">
    <source>
        <dbReference type="EMBL" id="MDF9407757.1"/>
    </source>
</evidence>
<dbReference type="CDD" id="cd02042">
    <property type="entry name" value="ParAB_family"/>
    <property type="match status" value="1"/>
</dbReference>
<dbReference type="RefSeq" id="WP_277442995.1">
    <property type="nucleotide sequence ID" value="NZ_JAKOAV010000006.1"/>
</dbReference>
<evidence type="ECO:0000313" key="7">
    <source>
        <dbReference type="Proteomes" id="UP001154312"/>
    </source>
</evidence>
<accession>A0A9X4H4Q3</accession>
<dbReference type="InterPro" id="IPR050678">
    <property type="entry name" value="DNA_Partitioning_ATPase"/>
</dbReference>
<dbReference type="Proteomes" id="UP001154312">
    <property type="component" value="Unassembled WGS sequence"/>
</dbReference>
<evidence type="ECO:0000256" key="4">
    <source>
        <dbReference type="ARBA" id="ARBA00071824"/>
    </source>
</evidence>
<name>A0A9X4H4Q3_9FIRM</name>
<dbReference type="Pfam" id="PF13614">
    <property type="entry name" value="AAA_31"/>
    <property type="match status" value="1"/>
</dbReference>
<proteinExistence type="inferred from homology"/>
<evidence type="ECO:0000256" key="2">
    <source>
        <dbReference type="ARBA" id="ARBA00049360"/>
    </source>
</evidence>
<comment type="subunit">
    <text evidence="3">Dimerizes in the presence of ATP but not ADP; ATP-binding is required for double-stranded (ds)DNA-binding. Interacts with DnaA.</text>
</comment>
<comment type="similarity">
    <text evidence="1">Belongs to the ParA family.</text>
</comment>
<dbReference type="PANTHER" id="PTHR13696:SF52">
    <property type="entry name" value="PARA FAMILY PROTEIN CT_582"/>
    <property type="match status" value="1"/>
</dbReference>
<feature type="domain" description="AAA" evidence="5">
    <location>
        <begin position="3"/>
        <end position="178"/>
    </location>
</feature>
<gene>
    <name evidence="6" type="ORF">L7E55_05185</name>
</gene>
<sequence length="253" mass="27669">MGRIIAIANQKGGVAKTTTAVNLSAWLSLMGQKVLLVDIDPQGNATTGVGVDKEKIELCIYDVLINQLDIERIIVPSAVEGLDLVPATIELAGAEVELVSVSDREKILRTALKKIKEIYDFIFIDCPPSLGLLTLNALTAAGSLIIPIQCEYYALEGLGQLLNTIGMVQKHLNKELVIEGVLLTMFDGRTNLAIQVVDEVKKHFKDKVYRAIVPRNIRLSEAPSHGKPVMVYDKRSKGAEVYHDLAKEVIGIE</sequence>
<dbReference type="Gene3D" id="3.40.50.300">
    <property type="entry name" value="P-loop containing nucleotide triphosphate hydrolases"/>
    <property type="match status" value="1"/>
</dbReference>
<dbReference type="AlphaFoldDB" id="A0A9X4H4Q3"/>
<dbReference type="InterPro" id="IPR025669">
    <property type="entry name" value="AAA_dom"/>
</dbReference>
<comment type="caution">
    <text evidence="6">The sequence shown here is derived from an EMBL/GenBank/DDBJ whole genome shotgun (WGS) entry which is preliminary data.</text>
</comment>
<evidence type="ECO:0000259" key="5">
    <source>
        <dbReference type="Pfam" id="PF13614"/>
    </source>
</evidence>
<dbReference type="PANTHER" id="PTHR13696">
    <property type="entry name" value="P-LOOP CONTAINING NUCLEOSIDE TRIPHOSPHATE HYDROLASE"/>
    <property type="match status" value="1"/>
</dbReference>
<dbReference type="EMBL" id="JAKOAV010000006">
    <property type="protein sequence ID" value="MDF9407757.1"/>
    <property type="molecule type" value="Genomic_DNA"/>
</dbReference>
<keyword evidence="7" id="KW-1185">Reference proteome</keyword>
<comment type="catalytic activity">
    <reaction evidence="2">
        <text>ATP + H2O = ADP + phosphate + H(+)</text>
        <dbReference type="Rhea" id="RHEA:13065"/>
        <dbReference type="ChEBI" id="CHEBI:15377"/>
        <dbReference type="ChEBI" id="CHEBI:15378"/>
        <dbReference type="ChEBI" id="CHEBI:30616"/>
        <dbReference type="ChEBI" id="CHEBI:43474"/>
        <dbReference type="ChEBI" id="CHEBI:456216"/>
    </reaction>
</comment>
<dbReference type="InterPro" id="IPR027417">
    <property type="entry name" value="P-loop_NTPase"/>
</dbReference>
<organism evidence="6 7">
    <name type="scientific">Pelotomaculum isophthalicicum JI</name>
    <dbReference type="NCBI Taxonomy" id="947010"/>
    <lineage>
        <taxon>Bacteria</taxon>
        <taxon>Bacillati</taxon>
        <taxon>Bacillota</taxon>
        <taxon>Clostridia</taxon>
        <taxon>Eubacteriales</taxon>
        <taxon>Desulfotomaculaceae</taxon>
        <taxon>Pelotomaculum</taxon>
    </lineage>
</organism>
<protein>
    <recommendedName>
        <fullName evidence="4">Sporulation initiation inhibitor protein Soj</fullName>
    </recommendedName>
</protein>
<reference evidence="6" key="1">
    <citation type="submission" date="2022-02" db="EMBL/GenBank/DDBJ databases">
        <authorList>
            <person name="Leng L."/>
        </authorList>
    </citation>
    <scope>NUCLEOTIDE SEQUENCE</scope>
    <source>
        <strain evidence="6">JI</strain>
    </source>
</reference>
<evidence type="ECO:0000256" key="3">
    <source>
        <dbReference type="ARBA" id="ARBA00062323"/>
    </source>
</evidence>
<dbReference type="SUPFAM" id="SSF52540">
    <property type="entry name" value="P-loop containing nucleoside triphosphate hydrolases"/>
    <property type="match status" value="1"/>
</dbReference>
<dbReference type="FunFam" id="3.40.50.300:FF:000285">
    <property type="entry name" value="Sporulation initiation inhibitor Soj"/>
    <property type="match status" value="1"/>
</dbReference>
<evidence type="ECO:0000256" key="1">
    <source>
        <dbReference type="ARBA" id="ARBA00006976"/>
    </source>
</evidence>